<comment type="caution">
    <text evidence="2">The sequence shown here is derived from an EMBL/GenBank/DDBJ whole genome shotgun (WGS) entry which is preliminary data.</text>
</comment>
<dbReference type="EMBL" id="VCIW01000004">
    <property type="protein sequence ID" value="TLS52668.1"/>
    <property type="molecule type" value="Genomic_DNA"/>
</dbReference>
<evidence type="ECO:0000256" key="1">
    <source>
        <dbReference type="SAM" id="Phobius"/>
    </source>
</evidence>
<evidence type="ECO:0000313" key="3">
    <source>
        <dbReference type="Proteomes" id="UP000309676"/>
    </source>
</evidence>
<dbReference type="InterPro" id="IPR011989">
    <property type="entry name" value="ARM-like"/>
</dbReference>
<dbReference type="OrthoDB" id="2112914at2"/>
<keyword evidence="3" id="KW-1185">Reference proteome</keyword>
<proteinExistence type="predicted"/>
<feature type="transmembrane region" description="Helical" evidence="1">
    <location>
        <begin position="6"/>
        <end position="29"/>
    </location>
</feature>
<gene>
    <name evidence="2" type="ORF">FE782_08540</name>
</gene>
<keyword evidence="1" id="KW-1133">Transmembrane helix</keyword>
<protein>
    <recommendedName>
        <fullName evidence="4">HEAT repeat domain-containing protein</fullName>
    </recommendedName>
</protein>
<dbReference type="Gene3D" id="1.25.10.10">
    <property type="entry name" value="Leucine-rich Repeat Variant"/>
    <property type="match status" value="1"/>
</dbReference>
<name>A0A5R9GGZ4_9BACL</name>
<dbReference type="SUPFAM" id="SSF48371">
    <property type="entry name" value="ARM repeat"/>
    <property type="match status" value="1"/>
</dbReference>
<dbReference type="InterPro" id="IPR016024">
    <property type="entry name" value="ARM-type_fold"/>
</dbReference>
<keyword evidence="1" id="KW-0472">Membrane</keyword>
<dbReference type="RefSeq" id="WP_138193659.1">
    <property type="nucleotide sequence ID" value="NZ_VCIW01000004.1"/>
</dbReference>
<reference evidence="2 3" key="1">
    <citation type="submission" date="2019-05" db="EMBL/GenBank/DDBJ databases">
        <authorList>
            <person name="Narsing Rao M.P."/>
            <person name="Li W.J."/>
        </authorList>
    </citation>
    <scope>NUCLEOTIDE SEQUENCE [LARGE SCALE GENOMIC DNA]</scope>
    <source>
        <strain evidence="2 3">SYSU_K30003</strain>
    </source>
</reference>
<sequence>MYTNLNAAVYFLYGLIAVNLVLALVLYCVKLHHIRIRKTRERFHRKFRDYLVYIQTNVAGGERLRTPPMKMSAVESNALQDRLNDMIEALSGEPRDQLIELCERLGFVRAHLNRLRGRSYRERVDAAYHLGCMRAKEAVPALLEMLRHHRLDSTLFVIARAVAKCAQDAKDVKEMLRIMTTKGKSFPDLLADIVEEARIDRTALFAELLQEPHPSLVRIAFAGLNGASNPNLAAAVYRCIDSEHADIQEKAIELYLKSSAMLPKHVVARLLEHPSANVRLLTAGALRDLSQPTYADAMRSCLLDTDPRVVAAGAEGLLGLGLPGMELFCASAWEQRERGEGTALQDRIEEELAALSERLDTLDGLTRYNALLYAYEKTFGRNKRIYRVV</sequence>
<accession>A0A5R9GGZ4</accession>
<keyword evidence="1" id="KW-0812">Transmembrane</keyword>
<dbReference type="Proteomes" id="UP000309676">
    <property type="component" value="Unassembled WGS sequence"/>
</dbReference>
<evidence type="ECO:0008006" key="4">
    <source>
        <dbReference type="Google" id="ProtNLM"/>
    </source>
</evidence>
<evidence type="ECO:0000313" key="2">
    <source>
        <dbReference type="EMBL" id="TLS52668.1"/>
    </source>
</evidence>
<organism evidence="2 3">
    <name type="scientific">Paenibacillus antri</name>
    <dbReference type="NCBI Taxonomy" id="2582848"/>
    <lineage>
        <taxon>Bacteria</taxon>
        <taxon>Bacillati</taxon>
        <taxon>Bacillota</taxon>
        <taxon>Bacilli</taxon>
        <taxon>Bacillales</taxon>
        <taxon>Paenibacillaceae</taxon>
        <taxon>Paenibacillus</taxon>
    </lineage>
</organism>
<dbReference type="AlphaFoldDB" id="A0A5R9GGZ4"/>